<evidence type="ECO:0000313" key="2">
    <source>
        <dbReference type="EMBL" id="KGQ18552.1"/>
    </source>
</evidence>
<gene>
    <name evidence="2" type="ORF">LF41_578</name>
</gene>
<accession>A0A0A2WIL4</accession>
<proteinExistence type="predicted"/>
<organism evidence="2 3">
    <name type="scientific">Lysobacter dokdonensis DS-58</name>
    <dbReference type="NCBI Taxonomy" id="1300345"/>
    <lineage>
        <taxon>Bacteria</taxon>
        <taxon>Pseudomonadati</taxon>
        <taxon>Pseudomonadota</taxon>
        <taxon>Gammaproteobacteria</taxon>
        <taxon>Lysobacterales</taxon>
        <taxon>Lysobacteraceae</taxon>
        <taxon>Noviluteimonas</taxon>
    </lineage>
</organism>
<dbReference type="Proteomes" id="UP000030518">
    <property type="component" value="Unassembled WGS sequence"/>
</dbReference>
<dbReference type="AlphaFoldDB" id="A0A0A2WIL4"/>
<protein>
    <submittedName>
        <fullName evidence="2">Uncharacterized protein</fullName>
    </submittedName>
</protein>
<feature type="region of interest" description="Disordered" evidence="1">
    <location>
        <begin position="100"/>
        <end position="119"/>
    </location>
</feature>
<reference evidence="2 3" key="1">
    <citation type="submission" date="2014-09" db="EMBL/GenBank/DDBJ databases">
        <title>Genome sequences of Lysobacter dokdonensis DS-58.</title>
        <authorList>
            <person name="Kim J.F."/>
            <person name="Kwak M.-J."/>
        </authorList>
    </citation>
    <scope>NUCLEOTIDE SEQUENCE [LARGE SCALE GENOMIC DNA]</scope>
    <source>
        <strain evidence="2 3">DS-58</strain>
    </source>
</reference>
<comment type="caution">
    <text evidence="2">The sequence shown here is derived from an EMBL/GenBank/DDBJ whole genome shotgun (WGS) entry which is preliminary data.</text>
</comment>
<dbReference type="EMBL" id="JRKJ01000018">
    <property type="protein sequence ID" value="KGQ18552.1"/>
    <property type="molecule type" value="Genomic_DNA"/>
</dbReference>
<dbReference type="RefSeq" id="WP_036169842.1">
    <property type="nucleotide sequence ID" value="NZ_JRKJ01000018.1"/>
</dbReference>
<dbReference type="OrthoDB" id="5986813at2"/>
<keyword evidence="3" id="KW-1185">Reference proteome</keyword>
<evidence type="ECO:0000256" key="1">
    <source>
        <dbReference type="SAM" id="MobiDB-lite"/>
    </source>
</evidence>
<name>A0A0A2WIL4_9GAMM</name>
<sequence>MDSWREEIAILQAQLAVQQMALRAVVQTHPDPTELLQQWRRLRADRVAAAYALPAEVRSSEWLSQHVQAFAEDWTAELVEAVTRQTERLDVSSDPDLRACRIDDTFGPNKKPATSAGFR</sequence>
<evidence type="ECO:0000313" key="3">
    <source>
        <dbReference type="Proteomes" id="UP000030518"/>
    </source>
</evidence>